<keyword evidence="2" id="KW-1185">Reference proteome</keyword>
<gene>
    <name evidence="1" type="ORF">NONO_c17930</name>
</gene>
<name>W5TC90_9NOCA</name>
<reference evidence="1 2" key="1">
    <citation type="journal article" date="2014" name="Appl. Environ. Microbiol.">
        <title>Insights into the Microbial Degradation of Rubber and Gutta-Percha by Analysis of the Complete Genome of Nocardia nova SH22a.</title>
        <authorList>
            <person name="Luo Q."/>
            <person name="Hiessl S."/>
            <person name="Poehlein A."/>
            <person name="Daniel R."/>
            <person name="Steinbuchel A."/>
        </authorList>
    </citation>
    <scope>NUCLEOTIDE SEQUENCE [LARGE SCALE GENOMIC DNA]</scope>
    <source>
        <strain evidence="1">SH22a</strain>
    </source>
</reference>
<proteinExistence type="predicted"/>
<protein>
    <submittedName>
        <fullName evidence="1">Putative phage tail protein</fullName>
    </submittedName>
</protein>
<organism evidence="1 2">
    <name type="scientific">Nocardia nova SH22a</name>
    <dbReference type="NCBI Taxonomy" id="1415166"/>
    <lineage>
        <taxon>Bacteria</taxon>
        <taxon>Bacillati</taxon>
        <taxon>Actinomycetota</taxon>
        <taxon>Actinomycetes</taxon>
        <taxon>Mycobacteriales</taxon>
        <taxon>Nocardiaceae</taxon>
        <taxon>Nocardia</taxon>
    </lineage>
</organism>
<dbReference type="AlphaFoldDB" id="W5TC90"/>
<evidence type="ECO:0000313" key="2">
    <source>
        <dbReference type="Proteomes" id="UP000019150"/>
    </source>
</evidence>
<dbReference type="Proteomes" id="UP000019150">
    <property type="component" value="Chromosome"/>
</dbReference>
<accession>W5TC90</accession>
<dbReference type="PATRIC" id="fig|1415166.3.peg.1816"/>
<dbReference type="eggNOG" id="ENOG5031KU5">
    <property type="taxonomic scope" value="Bacteria"/>
</dbReference>
<dbReference type="HOGENOM" id="CLU_796543_0_0_11"/>
<dbReference type="OrthoDB" id="4763377at2"/>
<dbReference type="KEGG" id="nno:NONO_c17930"/>
<dbReference type="RefSeq" id="WP_025348097.1">
    <property type="nucleotide sequence ID" value="NZ_CP006850.1"/>
</dbReference>
<dbReference type="STRING" id="1415166.NONO_c17930"/>
<evidence type="ECO:0000313" key="1">
    <source>
        <dbReference type="EMBL" id="AHH16593.1"/>
    </source>
</evidence>
<sequence length="348" mass="35591">MSDIAFSAHLTVTEDIDPDGNLPILTAAVQLDDDAAALPLPGGPQGDFGDRGAPQAPFVKMGTVANEAARPTGLGAGDRGKWWHRLDDDGMDVWTGTAWTHSAAAVGPQGDPAPATTLDVTTVHDAALTIPAIKITGPGPALTAIVTAPAGLPGPAGPAGDSGAIATATDYDGSTAPLQGGVMAYNLGSKKWRALPPPGGYGPWSWYGTDFAADQETATDKLIAGTFGLPALPFQYRPLVFAQLATYCQTGQNSDVLACVRLNNSNGVLLAQAAGIRADGNYNLYGLNPTYGDDATKPLSPSSAYATVPAYQPASLVVTAERVGSTTSNATIGYKQATASLVVWAMPV</sequence>
<dbReference type="EMBL" id="CP006850">
    <property type="protein sequence ID" value="AHH16593.1"/>
    <property type="molecule type" value="Genomic_DNA"/>
</dbReference>